<dbReference type="Pfam" id="PF01872">
    <property type="entry name" value="RibD_C"/>
    <property type="match status" value="1"/>
</dbReference>
<sequence>MRPLRYSINVTLDGCVDHREGLADPSLHRHAAETLARADALIFGRRIYTLMEDAWRAPLPPSMPEWMHPFAETIDAAKKYVVSTTLEAPDWNADVLRGGDGLEDEIRALKAQPGEGLYTGGVTLPTALARLDLIDEYEFIVHPRVAGHGPYLFGGLPSPIELTAIGETRLGSGAVATRYIPTR</sequence>
<dbReference type="InterPro" id="IPR002734">
    <property type="entry name" value="RibDG_C"/>
</dbReference>
<dbReference type="KEGG" id="cphy:B5808_11295"/>
<dbReference type="GO" id="GO:0008703">
    <property type="term" value="F:5-amino-6-(5-phosphoribosylamino)uracil reductase activity"/>
    <property type="evidence" value="ECO:0007669"/>
    <property type="project" value="InterPro"/>
</dbReference>
<dbReference type="RefSeq" id="WP_085021474.1">
    <property type="nucleotide sequence ID" value="NZ_BMHD01000001.1"/>
</dbReference>
<dbReference type="SUPFAM" id="SSF53597">
    <property type="entry name" value="Dihydrofolate reductase-like"/>
    <property type="match status" value="1"/>
</dbReference>
<evidence type="ECO:0000313" key="3">
    <source>
        <dbReference type="Proteomes" id="UP000192775"/>
    </source>
</evidence>
<evidence type="ECO:0000259" key="1">
    <source>
        <dbReference type="Pfam" id="PF01872"/>
    </source>
</evidence>
<dbReference type="AlphaFoldDB" id="A0A1X9LQE2"/>
<organism evidence="2 3">
    <name type="scientific">Cnuibacter physcomitrellae</name>
    <dbReference type="NCBI Taxonomy" id="1619308"/>
    <lineage>
        <taxon>Bacteria</taxon>
        <taxon>Bacillati</taxon>
        <taxon>Actinomycetota</taxon>
        <taxon>Actinomycetes</taxon>
        <taxon>Micrococcales</taxon>
        <taxon>Microbacteriaceae</taxon>
        <taxon>Cnuibacter</taxon>
    </lineage>
</organism>
<proteinExistence type="predicted"/>
<protein>
    <submittedName>
        <fullName evidence="2">Deaminase</fullName>
    </submittedName>
</protein>
<keyword evidence="3" id="KW-1185">Reference proteome</keyword>
<reference evidence="2 3" key="1">
    <citation type="submission" date="2017-04" db="EMBL/GenBank/DDBJ databases">
        <authorList>
            <person name="Afonso C.L."/>
            <person name="Miller P.J."/>
            <person name="Scott M.A."/>
            <person name="Spackman E."/>
            <person name="Goraichik I."/>
            <person name="Dimitrov K.M."/>
            <person name="Suarez D.L."/>
            <person name="Swayne D.E."/>
        </authorList>
    </citation>
    <scope>NUCLEOTIDE SEQUENCE [LARGE SCALE GENOMIC DNA]</scope>
    <source>
        <strain evidence="3">XA(T)</strain>
    </source>
</reference>
<dbReference type="Gene3D" id="3.40.430.10">
    <property type="entry name" value="Dihydrofolate Reductase, subunit A"/>
    <property type="match status" value="1"/>
</dbReference>
<accession>A0A1X9LQE2</accession>
<dbReference type="Proteomes" id="UP000192775">
    <property type="component" value="Chromosome"/>
</dbReference>
<dbReference type="STRING" id="1619308.B5808_11295"/>
<gene>
    <name evidence="2" type="ORF">B5808_11295</name>
</gene>
<dbReference type="GO" id="GO:0009231">
    <property type="term" value="P:riboflavin biosynthetic process"/>
    <property type="evidence" value="ECO:0007669"/>
    <property type="project" value="InterPro"/>
</dbReference>
<feature type="domain" description="Bacterial bifunctional deaminase-reductase C-terminal" evidence="1">
    <location>
        <begin position="5"/>
        <end position="174"/>
    </location>
</feature>
<name>A0A1X9LQE2_9MICO</name>
<dbReference type="EMBL" id="CP020715">
    <property type="protein sequence ID" value="ARJ07337.1"/>
    <property type="molecule type" value="Genomic_DNA"/>
</dbReference>
<evidence type="ECO:0000313" key="2">
    <source>
        <dbReference type="EMBL" id="ARJ07337.1"/>
    </source>
</evidence>
<dbReference type="InterPro" id="IPR024072">
    <property type="entry name" value="DHFR-like_dom_sf"/>
</dbReference>